<dbReference type="AlphaFoldDB" id="A0AA43W0N3"/>
<evidence type="ECO:0000256" key="1">
    <source>
        <dbReference type="SAM" id="MobiDB-lite"/>
    </source>
</evidence>
<dbReference type="EMBL" id="WNDA01000003">
    <property type="protein sequence ID" value="MTU68039.1"/>
    <property type="molecule type" value="Genomic_DNA"/>
</dbReference>
<dbReference type="PROSITE" id="PS51257">
    <property type="entry name" value="PROKAR_LIPOPROTEIN"/>
    <property type="match status" value="1"/>
</dbReference>
<evidence type="ECO:0000313" key="2">
    <source>
        <dbReference type="EMBL" id="MTU68039.1"/>
    </source>
</evidence>
<comment type="caution">
    <text evidence="2">The sequence shown here is derived from an EMBL/GenBank/DDBJ whole genome shotgun (WGS) entry which is preliminary data.</text>
</comment>
<protein>
    <recommendedName>
        <fullName evidence="4">Fimbrillin family protein</fullName>
    </recommendedName>
</protein>
<evidence type="ECO:0008006" key="4">
    <source>
        <dbReference type="Google" id="ProtNLM"/>
    </source>
</evidence>
<organism evidence="2 3">
    <name type="scientific">Parabacteroides merdae</name>
    <dbReference type="NCBI Taxonomy" id="46503"/>
    <lineage>
        <taxon>Bacteria</taxon>
        <taxon>Pseudomonadati</taxon>
        <taxon>Bacteroidota</taxon>
        <taxon>Bacteroidia</taxon>
        <taxon>Bacteroidales</taxon>
        <taxon>Tannerellaceae</taxon>
        <taxon>Parabacteroides</taxon>
    </lineage>
</organism>
<reference evidence="2 3" key="1">
    <citation type="journal article" date="2019" name="Nat. Med.">
        <title>A library of human gut bacterial isolates paired with longitudinal multiomics data enables mechanistic microbiome research.</title>
        <authorList>
            <person name="Poyet M."/>
            <person name="Groussin M."/>
            <person name="Gibbons S.M."/>
            <person name="Avila-Pacheco J."/>
            <person name="Jiang X."/>
            <person name="Kearney S.M."/>
            <person name="Perrotta A.R."/>
            <person name="Berdy B."/>
            <person name="Zhao S."/>
            <person name="Lieberman T.D."/>
            <person name="Swanson P.K."/>
            <person name="Smith M."/>
            <person name="Roesemann S."/>
            <person name="Alexander J.E."/>
            <person name="Rich S.A."/>
            <person name="Livny J."/>
            <person name="Vlamakis H."/>
            <person name="Clish C."/>
            <person name="Bullock K."/>
            <person name="Deik A."/>
            <person name="Scott J."/>
            <person name="Pierce K.A."/>
            <person name="Xavier R.J."/>
            <person name="Alm E.J."/>
        </authorList>
    </citation>
    <scope>NUCLEOTIDE SEQUENCE [LARGE SCALE GENOMIC DNA]</scope>
    <source>
        <strain evidence="2 3">BIOML-A16</strain>
    </source>
</reference>
<sequence>MNRKYDILSTALLSLLAGGCLLSCQQDDFGEALPDRETLITQGRYLTARSVDAVAASEDPDKASWFEAGTPYRLLAFTKPYDASEPEDKGNTVNHPRFNKVAWEGTTSDGLRFINIAGEPDKWFGFSAVEGETGDKDGLVSIDFYGFTYGKKEETHQSDYIALDDLSGETMPEKELVLLKHTETVSDDGTMLNDLLRGELLNQNIFTAGKDASTTQSILPFTHCFSKLRFLVVQQAEDNPDENGNPVPCFPNIQIEKIEVTGTYKTGAVYLQDGKVELTNSISRPLQFRDTYEGAVTLQQVDMGEMIIFPSDGAALKDKADGYSVGLNITVKSTNKTDLEQFLANTGSPAEIETLSIDGKTYYKGIIVKKSITDNYTNDVLHFKQNTAYTLVLSFQKNAVRIITVIPQVEEWLPGEGTDADPWQNQALGQPQMFDNIVWSDRNLGADHYDPLGVNFEKTIGYFYQSGRNIPYYTFNYKESAIPDFGTKNTQNIADKVTKWQNTEYRFYPIVDSKILKMTGYEEWTMYTNSGNPQMIIPEKMPEENYFFDFLRGTDKGNSGLTKEQDMHWEEGQQNQPITGAWVIPSSKDFMTIFPSTPHAGNITLRDGGNNSTPMDWGKGDYDLRIEGTNTLRVTVPYYIADMPKPIDRTDNYQKAWETLYNNEYDNEGTTHTDKYKNGGPASDNNLKYEPDGDPEDGYASVYVISGKAEESESLSGNIKEQFKIQTWGTIYAIKRVYTPQAYRMRWRALIAKEGKQNPCLYIEICRYRCNADDHLNETNYSSYDWEHPAARIYFPVCGLGDWTGEYINFGTECQYATSDPIVDGKTSALQIKITGDNAANAYIAIVKNVVNRNFAKQIRPIGWGITNNK</sequence>
<accession>A0AA43W0N3</accession>
<evidence type="ECO:0000313" key="3">
    <source>
        <dbReference type="Proteomes" id="UP000448908"/>
    </source>
</evidence>
<name>A0AA43W0N3_9BACT</name>
<dbReference type="RefSeq" id="WP_164728057.1">
    <property type="nucleotide sequence ID" value="NZ_WNCS01000010.1"/>
</dbReference>
<feature type="region of interest" description="Disordered" evidence="1">
    <location>
        <begin position="671"/>
        <end position="693"/>
    </location>
</feature>
<proteinExistence type="predicted"/>
<gene>
    <name evidence="2" type="ORF">GMD92_02820</name>
</gene>
<dbReference type="Proteomes" id="UP000448908">
    <property type="component" value="Unassembled WGS sequence"/>
</dbReference>